<protein>
    <submittedName>
        <fullName evidence="1">Uncharacterized protein</fullName>
    </submittedName>
</protein>
<organism evidence="1 2">
    <name type="scientific">Actinoplanes cyaneus</name>
    <dbReference type="NCBI Taxonomy" id="52696"/>
    <lineage>
        <taxon>Bacteria</taxon>
        <taxon>Bacillati</taxon>
        <taxon>Actinomycetota</taxon>
        <taxon>Actinomycetes</taxon>
        <taxon>Micromonosporales</taxon>
        <taxon>Micromonosporaceae</taxon>
        <taxon>Actinoplanes</taxon>
    </lineage>
</organism>
<keyword evidence="2" id="KW-1185">Reference proteome</keyword>
<sequence length="455" mass="49549">MRDTMTRIRLDDSLGELDGLRNEILTWVSATRRHDADDRHGDHLQAIEEVTTAALLGVREWLLDQTTGRAQGEVYTECRRADLRVVRIRRFWRWYADRLDQYARSPHAGTLAAADEIVRSSWHEVFTAAGGADVPPVPLTAVADVDVPTALARAEVPWELKAPADEMVATWTARMPIATITLPVAVLTRPWWLILAVHEAGHHVHAELFRAGDAVDSLVTAAEQAVDRAGAGREERTRWARWSAELFADAFAVVLAGSAPAWSVAELELADDDTLLAPGPSTGRYPPPLVRWLLADAVASRLGVADPVTGTRARLLDRHPRARDLVSLGTGVAEALLDLPLGTTCLRRIGLATAGWQQTALSWRQALLARAEPLPRRRPESARLCAAGGTLAWFVLAADPEGPAPDRIATVNRRMLELVPRCGPTRVRTSAPAAIAKGIAAAAESVLADLRSDSW</sequence>
<evidence type="ECO:0000313" key="2">
    <source>
        <dbReference type="Proteomes" id="UP000619479"/>
    </source>
</evidence>
<gene>
    <name evidence="1" type="ORF">Acy02nite_55360</name>
</gene>
<name>A0A919M2V8_9ACTN</name>
<comment type="caution">
    <text evidence="1">The sequence shown here is derived from an EMBL/GenBank/DDBJ whole genome shotgun (WGS) entry which is preliminary data.</text>
</comment>
<reference evidence="1" key="1">
    <citation type="submission" date="2021-01" db="EMBL/GenBank/DDBJ databases">
        <title>Whole genome shotgun sequence of Actinoplanes cyaneus NBRC 14990.</title>
        <authorList>
            <person name="Komaki H."/>
            <person name="Tamura T."/>
        </authorList>
    </citation>
    <scope>NUCLEOTIDE SEQUENCE</scope>
    <source>
        <strain evidence="1">NBRC 14990</strain>
    </source>
</reference>
<proteinExistence type="predicted"/>
<accession>A0A919M2V8</accession>
<dbReference type="AlphaFoldDB" id="A0A919M2V8"/>
<dbReference type="RefSeq" id="WP_203745611.1">
    <property type="nucleotide sequence ID" value="NZ_BAAAUC010000045.1"/>
</dbReference>
<evidence type="ECO:0000313" key="1">
    <source>
        <dbReference type="EMBL" id="GID67655.1"/>
    </source>
</evidence>
<dbReference type="Proteomes" id="UP000619479">
    <property type="component" value="Unassembled WGS sequence"/>
</dbReference>
<dbReference type="EMBL" id="BOMH01000041">
    <property type="protein sequence ID" value="GID67655.1"/>
    <property type="molecule type" value="Genomic_DNA"/>
</dbReference>